<reference evidence="2" key="1">
    <citation type="journal article" date="2023" name="Science">
        <title>Genome structures resolve the early diversification of teleost fishes.</title>
        <authorList>
            <person name="Parey E."/>
            <person name="Louis A."/>
            <person name="Montfort J."/>
            <person name="Bouchez O."/>
            <person name="Roques C."/>
            <person name="Iampietro C."/>
            <person name="Lluch J."/>
            <person name="Castinel A."/>
            <person name="Donnadieu C."/>
            <person name="Desvignes T."/>
            <person name="Floi Bucao C."/>
            <person name="Jouanno E."/>
            <person name="Wen M."/>
            <person name="Mejri S."/>
            <person name="Dirks R."/>
            <person name="Jansen H."/>
            <person name="Henkel C."/>
            <person name="Chen W.J."/>
            <person name="Zahm M."/>
            <person name="Cabau C."/>
            <person name="Klopp C."/>
            <person name="Thompson A.W."/>
            <person name="Robinson-Rechavi M."/>
            <person name="Braasch I."/>
            <person name="Lecointre G."/>
            <person name="Bobe J."/>
            <person name="Postlethwait J.H."/>
            <person name="Berthelot C."/>
            <person name="Roest Crollius H."/>
            <person name="Guiguen Y."/>
        </authorList>
    </citation>
    <scope>NUCLEOTIDE SEQUENCE</scope>
    <source>
        <strain evidence="2">NC1722</strain>
    </source>
</reference>
<evidence type="ECO:0000313" key="3">
    <source>
        <dbReference type="Proteomes" id="UP001221898"/>
    </source>
</evidence>
<accession>A0AAD7SV89</accession>
<keyword evidence="3" id="KW-1185">Reference proteome</keyword>
<evidence type="ECO:0000313" key="2">
    <source>
        <dbReference type="EMBL" id="KAJ8409310.1"/>
    </source>
</evidence>
<gene>
    <name evidence="2" type="ORF">AAFF_G00235080</name>
</gene>
<proteinExistence type="predicted"/>
<keyword evidence="1" id="KW-1133">Transmembrane helix</keyword>
<organism evidence="2 3">
    <name type="scientific">Aldrovandia affinis</name>
    <dbReference type="NCBI Taxonomy" id="143900"/>
    <lineage>
        <taxon>Eukaryota</taxon>
        <taxon>Metazoa</taxon>
        <taxon>Chordata</taxon>
        <taxon>Craniata</taxon>
        <taxon>Vertebrata</taxon>
        <taxon>Euteleostomi</taxon>
        <taxon>Actinopterygii</taxon>
        <taxon>Neopterygii</taxon>
        <taxon>Teleostei</taxon>
        <taxon>Notacanthiformes</taxon>
        <taxon>Halosauridae</taxon>
        <taxon>Aldrovandia</taxon>
    </lineage>
</organism>
<name>A0AAD7SV89_9TELE</name>
<dbReference type="EMBL" id="JAINUG010000031">
    <property type="protein sequence ID" value="KAJ8409310.1"/>
    <property type="molecule type" value="Genomic_DNA"/>
</dbReference>
<feature type="transmembrane region" description="Helical" evidence="1">
    <location>
        <begin position="74"/>
        <end position="95"/>
    </location>
</feature>
<comment type="caution">
    <text evidence="2">The sequence shown here is derived from an EMBL/GenBank/DDBJ whole genome shotgun (WGS) entry which is preliminary data.</text>
</comment>
<evidence type="ECO:0000256" key="1">
    <source>
        <dbReference type="SAM" id="Phobius"/>
    </source>
</evidence>
<keyword evidence="1" id="KW-0472">Membrane</keyword>
<keyword evidence="1" id="KW-0812">Transmembrane</keyword>
<protein>
    <submittedName>
        <fullName evidence="2">Uncharacterized protein</fullName>
    </submittedName>
</protein>
<dbReference type="Proteomes" id="UP001221898">
    <property type="component" value="Unassembled WGS sequence"/>
</dbReference>
<sequence>MTNSYQSSESSPVSCYYFPKGCFIYYVFIYQYLRDGECVTYCSNVKLLWLINYSNDIFQFGGEQFAVHVCMCKYAYICVSVSFCALWICICMDVYCICICECVCVCVCTCVHRFVNMGASVCACVHVCIYLCLCLSTELCCQACLPYSPVCS</sequence>
<dbReference type="AlphaFoldDB" id="A0AAD7SV89"/>